<feature type="compositionally biased region" description="Low complexity" evidence="6">
    <location>
        <begin position="541"/>
        <end position="556"/>
    </location>
</feature>
<dbReference type="InterPro" id="IPR050755">
    <property type="entry name" value="TRAFAC_YlqF/YawG_RiboMat"/>
</dbReference>
<dbReference type="GO" id="GO:0005525">
    <property type="term" value="F:GTP binding"/>
    <property type="evidence" value="ECO:0007669"/>
    <property type="project" value="UniProtKB-KW"/>
</dbReference>
<dbReference type="Gene3D" id="1.10.1580.10">
    <property type="match status" value="1"/>
</dbReference>
<feature type="domain" description="CP-type G" evidence="7">
    <location>
        <begin position="177"/>
        <end position="362"/>
    </location>
</feature>
<evidence type="ECO:0000256" key="5">
    <source>
        <dbReference type="ARBA" id="ARBA00023242"/>
    </source>
</evidence>
<keyword evidence="5" id="KW-0539">Nucleus</keyword>
<evidence type="ECO:0000313" key="10">
    <source>
        <dbReference type="Proteomes" id="UP000014760"/>
    </source>
</evidence>
<dbReference type="InterPro" id="IPR027417">
    <property type="entry name" value="P-loop_NTPase"/>
</dbReference>
<evidence type="ECO:0000313" key="9">
    <source>
        <dbReference type="EnsemblMetazoa" id="CapteP221992"/>
    </source>
</evidence>
<feature type="region of interest" description="Disordered" evidence="6">
    <location>
        <begin position="518"/>
        <end position="633"/>
    </location>
</feature>
<dbReference type="InterPro" id="IPR030378">
    <property type="entry name" value="G_CP_dom"/>
</dbReference>
<keyword evidence="3" id="KW-0175">Coiled coil</keyword>
<evidence type="ECO:0000313" key="8">
    <source>
        <dbReference type="EMBL" id="ELU08319.1"/>
    </source>
</evidence>
<evidence type="ECO:0000256" key="1">
    <source>
        <dbReference type="ARBA" id="ARBA00004123"/>
    </source>
</evidence>
<dbReference type="InterPro" id="IPR023179">
    <property type="entry name" value="GTP-bd_ortho_bundle_sf"/>
</dbReference>
<evidence type="ECO:0000256" key="4">
    <source>
        <dbReference type="ARBA" id="ARBA00023134"/>
    </source>
</evidence>
<dbReference type="InterPro" id="IPR014813">
    <property type="entry name" value="Gnl3_N_dom"/>
</dbReference>
<feature type="compositionally biased region" description="Basic and acidic residues" evidence="6">
    <location>
        <begin position="103"/>
        <end position="128"/>
    </location>
</feature>
<dbReference type="EnsemblMetazoa" id="CapteT221992">
    <property type="protein sequence ID" value="CapteP221992"/>
    <property type="gene ID" value="CapteG221992"/>
</dbReference>
<comment type="subcellular location">
    <subcellularLocation>
        <location evidence="1">Nucleus</location>
    </subcellularLocation>
</comment>
<evidence type="ECO:0000256" key="6">
    <source>
        <dbReference type="SAM" id="MobiDB-lite"/>
    </source>
</evidence>
<reference evidence="10" key="1">
    <citation type="submission" date="2012-12" db="EMBL/GenBank/DDBJ databases">
        <authorList>
            <person name="Hellsten U."/>
            <person name="Grimwood J."/>
            <person name="Chapman J.A."/>
            <person name="Shapiro H."/>
            <person name="Aerts A."/>
            <person name="Otillar R.P."/>
            <person name="Terry A.Y."/>
            <person name="Boore J.L."/>
            <person name="Simakov O."/>
            <person name="Marletaz F."/>
            <person name="Cho S.-J."/>
            <person name="Edsinger-Gonzales E."/>
            <person name="Havlak P."/>
            <person name="Kuo D.-H."/>
            <person name="Larsson T."/>
            <person name="Lv J."/>
            <person name="Arendt D."/>
            <person name="Savage R."/>
            <person name="Osoegawa K."/>
            <person name="de Jong P."/>
            <person name="Lindberg D.R."/>
            <person name="Seaver E.C."/>
            <person name="Weisblat D.A."/>
            <person name="Putnam N.H."/>
            <person name="Grigoriev I.V."/>
            <person name="Rokhsar D.S."/>
        </authorList>
    </citation>
    <scope>NUCLEOTIDE SEQUENCE</scope>
    <source>
        <strain evidence="10">I ESC-2004</strain>
    </source>
</reference>
<dbReference type="PROSITE" id="PS51721">
    <property type="entry name" value="G_CP"/>
    <property type="match status" value="1"/>
</dbReference>
<dbReference type="STRING" id="283909.R7UP68"/>
<dbReference type="Proteomes" id="UP000014760">
    <property type="component" value="Unassembled WGS sequence"/>
</dbReference>
<evidence type="ECO:0000256" key="2">
    <source>
        <dbReference type="ARBA" id="ARBA00022741"/>
    </source>
</evidence>
<dbReference type="Gene3D" id="3.40.50.300">
    <property type="entry name" value="P-loop containing nucleotide triphosphate hydrolases"/>
    <property type="match status" value="1"/>
</dbReference>
<dbReference type="AlphaFoldDB" id="R7UP68"/>
<dbReference type="EMBL" id="KB299138">
    <property type="protein sequence ID" value="ELU08319.1"/>
    <property type="molecule type" value="Genomic_DNA"/>
</dbReference>
<dbReference type="EMBL" id="AMQN01006788">
    <property type="status" value="NOT_ANNOTATED_CDS"/>
    <property type="molecule type" value="Genomic_DNA"/>
</dbReference>
<reference evidence="9" key="3">
    <citation type="submission" date="2015-06" db="UniProtKB">
        <authorList>
            <consortium name="EnsemblMetazoa"/>
        </authorList>
    </citation>
    <scope>IDENTIFICATION</scope>
</reference>
<feature type="compositionally biased region" description="Basic residues" evidence="6">
    <location>
        <begin position="586"/>
        <end position="598"/>
    </location>
</feature>
<dbReference type="FunFam" id="1.10.1580.10:FF:000002">
    <property type="entry name" value="Guanine nucleotide-binding protein-like 3 (nucleolar)-like"/>
    <property type="match status" value="1"/>
</dbReference>
<dbReference type="SUPFAM" id="SSF52540">
    <property type="entry name" value="P-loop containing nucleoside triphosphate hydrolases"/>
    <property type="match status" value="1"/>
</dbReference>
<dbReference type="Pfam" id="PF08701">
    <property type="entry name" value="GN3L_Grn1"/>
    <property type="match status" value="1"/>
</dbReference>
<feature type="compositionally biased region" description="Polar residues" evidence="6">
    <location>
        <begin position="571"/>
        <end position="581"/>
    </location>
</feature>
<proteinExistence type="predicted"/>
<dbReference type="HOGENOM" id="CLU_011106_5_3_1"/>
<evidence type="ECO:0000259" key="7">
    <source>
        <dbReference type="PROSITE" id="PS51721"/>
    </source>
</evidence>
<dbReference type="EMBL" id="AMQN01006789">
    <property type="status" value="NOT_ANNOTATED_CDS"/>
    <property type="molecule type" value="Genomic_DNA"/>
</dbReference>
<name>R7UP68_CAPTE</name>
<feature type="region of interest" description="Disordered" evidence="6">
    <location>
        <begin position="103"/>
        <end position="137"/>
    </location>
</feature>
<keyword evidence="10" id="KW-1185">Reference proteome</keyword>
<dbReference type="PRINTS" id="PR00326">
    <property type="entry name" value="GTP1OBG"/>
</dbReference>
<reference evidence="8 10" key="2">
    <citation type="journal article" date="2013" name="Nature">
        <title>Insights into bilaterian evolution from three spiralian genomes.</title>
        <authorList>
            <person name="Simakov O."/>
            <person name="Marletaz F."/>
            <person name="Cho S.J."/>
            <person name="Edsinger-Gonzales E."/>
            <person name="Havlak P."/>
            <person name="Hellsten U."/>
            <person name="Kuo D.H."/>
            <person name="Larsson T."/>
            <person name="Lv J."/>
            <person name="Arendt D."/>
            <person name="Savage R."/>
            <person name="Osoegawa K."/>
            <person name="de Jong P."/>
            <person name="Grimwood J."/>
            <person name="Chapman J.A."/>
            <person name="Shapiro H."/>
            <person name="Aerts A."/>
            <person name="Otillar R.P."/>
            <person name="Terry A.Y."/>
            <person name="Boore J.L."/>
            <person name="Grigoriev I.V."/>
            <person name="Lindberg D.R."/>
            <person name="Seaver E.C."/>
            <person name="Weisblat D.A."/>
            <person name="Putnam N.H."/>
            <person name="Rokhsar D.S."/>
        </authorList>
    </citation>
    <scope>NUCLEOTIDE SEQUENCE</scope>
    <source>
        <strain evidence="8 10">I ESC-2004</strain>
    </source>
</reference>
<sequence>MTQGIEATDKYLLQNIENGQQIFQEAQQTHFYPCQMQSREEGQEISEYRNFRGLGLGPKVREHNRKLKKEGKLNSNKRRKDPGVPNSCPFKEEVLKSAEQRQIRLEEEREKEKERRKQDRQKEMDKRRNLASGNLDSLVKNAQKRGADFERKNVFVKDQMKEHNAGKNMETSLKAYYKEFSKVIEAADVILQVLDARDPLGSRCPQVEEAVLSAGSTKRLVLVLNKIDLVPRENVENWLKYLRQEFPTVAFKASTQAQSDHLSQSKVTVANASDDLRKSSTCLGADMLMKLLGNYCRKRDLRTAITVGVVGFPNTGKSSLINSLKRSKACSVGSTPGVTKVMQSVKLDKHVKLLDSPGIVMATSMSDASTILRNCVKIETLEDPSQPVSVILKRCSKQQLMLQYGLSDFKDTNEFLALMARKMGRLKKGGIPMTKVAARKVLQDWNSGRITYYTHTPKDRSAASQVSAGIISKMSEEFDIEALLGEETAALEGLKCMADSDVVFDSEGPTQGMVADADMEDEDEEDEQMEEEEEEEEMSHVTVSAGRTRSSSASAGDVKKKKKEVKMVTKTQAAGNLQLTSELKKNMKKQKKDRRRRDKVAGNLSDALTGALSGLGSDLNPVSEPYDFAADFK</sequence>
<dbReference type="GO" id="GO:0005730">
    <property type="term" value="C:nucleolus"/>
    <property type="evidence" value="ECO:0007669"/>
    <property type="project" value="UniProtKB-ARBA"/>
</dbReference>
<dbReference type="PANTHER" id="PTHR11089:SF30">
    <property type="entry name" value="GUANINE NUCLEOTIDE-BINDING PROTEIN-LIKE 3 HOMOLOG"/>
    <property type="match status" value="1"/>
</dbReference>
<feature type="compositionally biased region" description="Basic residues" evidence="6">
    <location>
        <begin position="64"/>
        <end position="80"/>
    </location>
</feature>
<accession>R7UP68</accession>
<protein>
    <recommendedName>
        <fullName evidence="7">CP-type G domain-containing protein</fullName>
    </recommendedName>
</protein>
<dbReference type="FunCoup" id="R7UP68">
    <property type="interactions" value="1634"/>
</dbReference>
<dbReference type="CDD" id="cd04178">
    <property type="entry name" value="Nucleostemin_like"/>
    <property type="match status" value="1"/>
</dbReference>
<feature type="region of interest" description="Disordered" evidence="6">
    <location>
        <begin position="64"/>
        <end position="91"/>
    </location>
</feature>
<evidence type="ECO:0000256" key="3">
    <source>
        <dbReference type="ARBA" id="ARBA00023054"/>
    </source>
</evidence>
<keyword evidence="4" id="KW-0342">GTP-binding</keyword>
<feature type="compositionally biased region" description="Acidic residues" evidence="6">
    <location>
        <begin position="518"/>
        <end position="537"/>
    </location>
</feature>
<dbReference type="Pfam" id="PF01926">
    <property type="entry name" value="MMR_HSR1"/>
    <property type="match status" value="1"/>
</dbReference>
<dbReference type="OrthoDB" id="444945at2759"/>
<gene>
    <name evidence="8" type="ORF">CAPTEDRAFT_221992</name>
</gene>
<organism evidence="8">
    <name type="scientific">Capitella teleta</name>
    <name type="common">Polychaete worm</name>
    <dbReference type="NCBI Taxonomy" id="283909"/>
    <lineage>
        <taxon>Eukaryota</taxon>
        <taxon>Metazoa</taxon>
        <taxon>Spiralia</taxon>
        <taxon>Lophotrochozoa</taxon>
        <taxon>Annelida</taxon>
        <taxon>Polychaeta</taxon>
        <taxon>Sedentaria</taxon>
        <taxon>Scolecida</taxon>
        <taxon>Capitellidae</taxon>
        <taxon>Capitella</taxon>
    </lineage>
</organism>
<keyword evidence="2" id="KW-0547">Nucleotide-binding</keyword>
<dbReference type="InterPro" id="IPR006073">
    <property type="entry name" value="GTP-bd"/>
</dbReference>
<dbReference type="PANTHER" id="PTHR11089">
    <property type="entry name" value="GTP-BINDING PROTEIN-RELATED"/>
    <property type="match status" value="1"/>
</dbReference>
<dbReference type="FunFam" id="3.40.50.300:FF:000493">
    <property type="entry name" value="Guanine nucleotide-binding protein-like 3-like protein"/>
    <property type="match status" value="1"/>
</dbReference>
<dbReference type="OMA" id="NWIKYFR"/>